<protein>
    <submittedName>
        <fullName evidence="1">Uncharacterized protein</fullName>
    </submittedName>
</protein>
<keyword evidence="2" id="KW-1185">Reference proteome</keyword>
<dbReference type="EMBL" id="NKUC01000009">
    <property type="protein sequence ID" value="PYD57415.1"/>
    <property type="molecule type" value="Genomic_DNA"/>
</dbReference>
<organism evidence="1 2">
    <name type="scientific">Komagataeibacter xylinus</name>
    <name type="common">Gluconacetobacter xylinus</name>
    <dbReference type="NCBI Taxonomy" id="28448"/>
    <lineage>
        <taxon>Bacteria</taxon>
        <taxon>Pseudomonadati</taxon>
        <taxon>Pseudomonadota</taxon>
        <taxon>Alphaproteobacteria</taxon>
        <taxon>Acetobacterales</taxon>
        <taxon>Acetobacteraceae</taxon>
        <taxon>Komagataeibacter</taxon>
    </lineage>
</organism>
<comment type="caution">
    <text evidence="1">The sequence shown here is derived from an EMBL/GenBank/DDBJ whole genome shotgun (WGS) entry which is preliminary data.</text>
</comment>
<evidence type="ECO:0000313" key="1">
    <source>
        <dbReference type="EMBL" id="PYD57415.1"/>
    </source>
</evidence>
<dbReference type="OrthoDB" id="7276056at2"/>
<dbReference type="AlphaFoldDB" id="A0A318Q3Z0"/>
<accession>A0A318Q3Z0</accession>
<evidence type="ECO:0000313" key="2">
    <source>
        <dbReference type="Proteomes" id="UP000248257"/>
    </source>
</evidence>
<name>A0A318Q3Z0_KOMXY</name>
<dbReference type="RefSeq" id="WP_061273160.1">
    <property type="nucleotide sequence ID" value="NZ_CBCRXN010000003.1"/>
</dbReference>
<dbReference type="Proteomes" id="UP000248257">
    <property type="component" value="Unassembled WGS sequence"/>
</dbReference>
<dbReference type="STRING" id="1220579.GCA_001571345_01257"/>
<proteinExistence type="predicted"/>
<gene>
    <name evidence="1" type="ORF">CFR75_06245</name>
</gene>
<sequence length="95" mass="10653">MTQDFTPIPPSHLVGLLASRDQDAAINMHQQFRTNFMAAETYRQQGSLTAARFAARIADARLEDLERIVMTPFMAEGPEIEADLYRKAQAGRVQS</sequence>
<reference evidence="1 2" key="1">
    <citation type="submission" date="2017-07" db="EMBL/GenBank/DDBJ databases">
        <title>A draft genome sequence of Komagataeibacter xylinus LMG 1515.</title>
        <authorList>
            <person name="Skraban J."/>
            <person name="Cleenwerck I."/>
            <person name="Vandamme P."/>
            <person name="Trcek J."/>
        </authorList>
    </citation>
    <scope>NUCLEOTIDE SEQUENCE [LARGE SCALE GENOMIC DNA]</scope>
    <source>
        <strain evidence="1 2">LMG 1515</strain>
    </source>
</reference>